<dbReference type="InterPro" id="IPR013780">
    <property type="entry name" value="Glyco_hydro_b"/>
</dbReference>
<dbReference type="Pfam" id="PF13802">
    <property type="entry name" value="Gal_mutarotas_2"/>
    <property type="match status" value="1"/>
</dbReference>
<proteinExistence type="inferred from homology"/>
<evidence type="ECO:0000259" key="7">
    <source>
        <dbReference type="Pfam" id="PF17137"/>
    </source>
</evidence>
<dbReference type="Gene3D" id="2.60.40.1760">
    <property type="entry name" value="glycosyl hydrolase (family 31)"/>
    <property type="match status" value="1"/>
</dbReference>
<dbReference type="PATRIC" id="fig|1423749.3.peg.1519"/>
<reference evidence="9 10" key="1">
    <citation type="journal article" date="2015" name="Genome Announc.">
        <title>Expanding the biotechnology potential of lactobacilli through comparative genomics of 213 strains and associated genera.</title>
        <authorList>
            <person name="Sun Z."/>
            <person name="Harris H.M."/>
            <person name="McCann A."/>
            <person name="Guo C."/>
            <person name="Argimon S."/>
            <person name="Zhang W."/>
            <person name="Yang X."/>
            <person name="Jeffery I.B."/>
            <person name="Cooney J.C."/>
            <person name="Kagawa T.F."/>
            <person name="Liu W."/>
            <person name="Song Y."/>
            <person name="Salvetti E."/>
            <person name="Wrobel A."/>
            <person name="Rasinkangas P."/>
            <person name="Parkhill J."/>
            <person name="Rea M.C."/>
            <person name="O'Sullivan O."/>
            <person name="Ritari J."/>
            <person name="Douillard F.P."/>
            <person name="Paul Ross R."/>
            <person name="Yang R."/>
            <person name="Briner A.E."/>
            <person name="Felis G.E."/>
            <person name="de Vos W.M."/>
            <person name="Barrangou R."/>
            <person name="Klaenhammer T.R."/>
            <person name="Caufield P.W."/>
            <person name="Cui Y."/>
            <person name="Zhang H."/>
            <person name="O'Toole P.W."/>
        </authorList>
    </citation>
    <scope>NUCLEOTIDE SEQUENCE [LARGE SCALE GENOMIC DNA]</scope>
    <source>
        <strain evidence="9 10">DSM 16045</strain>
    </source>
</reference>
<dbReference type="InterPro" id="IPR025887">
    <property type="entry name" value="Glyco_hydro_31_N_dom"/>
</dbReference>
<dbReference type="EMBL" id="AZFN01000005">
    <property type="protein sequence ID" value="KRM03179.1"/>
    <property type="molecule type" value="Genomic_DNA"/>
</dbReference>
<dbReference type="InterPro" id="IPR017853">
    <property type="entry name" value="GH"/>
</dbReference>
<dbReference type="InterPro" id="IPR011013">
    <property type="entry name" value="Gal_mutarotase_sf_dom"/>
</dbReference>
<evidence type="ECO:0000256" key="4">
    <source>
        <dbReference type="RuleBase" id="RU361185"/>
    </source>
</evidence>
<keyword evidence="2 4" id="KW-0378">Hydrolase</keyword>
<dbReference type="Pfam" id="PF01055">
    <property type="entry name" value="Glyco_hydro_31_2nd"/>
    <property type="match status" value="1"/>
</dbReference>
<comment type="caution">
    <text evidence="9">The sequence shown here is derived from an EMBL/GenBank/DDBJ whole genome shotgun (WGS) entry which is preliminary data.</text>
</comment>
<name>A0A0R1VGC0_9LACO</name>
<sequence>MGYDQNGQVISFHYADHQDDQLMIITSAIIRIFSYRGDQDYSYAIEGDKSQPTRFSVESHGTQVSVITKDLIIEVSDDHHFDVFNGQHEPLILDYRGARQPLENDMDAEHLAMVGAEGHVINELLPTNEHYWEVVKQLDASTNFYGLGDKTGFLNKRGYQFENWNSDIPDVHTEATPAIYKSIPVLYGINQGRPFGLFFDNPFRSSFDLGKESNEYYFYATTGGNVNYYILGGKDLKEVVANYTYLTGKTPLPQKWTLGYQQSRWGYSTSAKRVEDIAKKFDDLKLPLDVIHLDIDYMRGYRDFTWDQDKYPDLSGFLSRMQKRQIRLMPIIDAGVKQDSDYDLYQVGEAKHYFVTNRYGETYVNRVWPGDAVFPDFGKTTVQKWWAQNIKFLTDRGVCGVWNDMNEPASFNGPLPNDLIFTDHDQPSTHAKMHNVYGHNMSKATYQGLKELTGKRPFVITRAAYAGTQKYSTVWTGDNQSLWAHLQMVVPQLSNLGLSGFAFCGTDVGGFQADTTAELLIRWLEASLFVPLLRNHSQMGTRYQEPWVFGQPVLNLYRKYLQLRYRLIPFLYDQLRASSQSGLPVVRPLVLNYPDDPHVANLNDEYMVGDNVLVAPVVTQGSQERIVYFPSGCWHDFWSGQVYQGQTSQIIDAPLDHLPIFVRDNQILPLTQPALRVSQLSDQTITFKLFGQKGQYQHYQDNGEDFQYLQGAYNEYIVKVTDNHEITVTMNHHGYTPVYQTIKLETAWGNFELEYDRESNCYQ</sequence>
<dbReference type="PANTHER" id="PTHR22762:SF120">
    <property type="entry name" value="HETEROGLYCAN GLUCOSIDASE 1"/>
    <property type="match status" value="1"/>
</dbReference>
<dbReference type="Gene3D" id="2.60.40.1180">
    <property type="entry name" value="Golgi alpha-mannosidase II"/>
    <property type="match status" value="2"/>
</dbReference>
<dbReference type="Proteomes" id="UP000051739">
    <property type="component" value="Unassembled WGS sequence"/>
</dbReference>
<feature type="domain" description="Glycoside hydrolase family 31 TIM barrel" evidence="5">
    <location>
        <begin position="250"/>
        <end position="573"/>
    </location>
</feature>
<evidence type="ECO:0000256" key="3">
    <source>
        <dbReference type="ARBA" id="ARBA00023295"/>
    </source>
</evidence>
<dbReference type="SUPFAM" id="SSF51445">
    <property type="entry name" value="(Trans)glycosidases"/>
    <property type="match status" value="1"/>
</dbReference>
<dbReference type="GO" id="GO:0005975">
    <property type="term" value="P:carbohydrate metabolic process"/>
    <property type="evidence" value="ECO:0007669"/>
    <property type="project" value="InterPro"/>
</dbReference>
<dbReference type="CDD" id="cd06604">
    <property type="entry name" value="GH31_glucosidase_II_MalA"/>
    <property type="match status" value="1"/>
</dbReference>
<dbReference type="SUPFAM" id="SSF51011">
    <property type="entry name" value="Glycosyl hydrolase domain"/>
    <property type="match status" value="1"/>
</dbReference>
<dbReference type="Pfam" id="PF17137">
    <property type="entry name" value="DUF5110"/>
    <property type="match status" value="1"/>
</dbReference>
<feature type="domain" description="Glycosyl hydrolase family 31 C-terminal" evidence="8">
    <location>
        <begin position="582"/>
        <end position="668"/>
    </location>
</feature>
<dbReference type="Pfam" id="PF21365">
    <property type="entry name" value="Glyco_hydro_31_3rd"/>
    <property type="match status" value="1"/>
</dbReference>
<dbReference type="InterPro" id="IPR048395">
    <property type="entry name" value="Glyco_hydro_31_C"/>
</dbReference>
<evidence type="ECO:0000256" key="1">
    <source>
        <dbReference type="ARBA" id="ARBA00007806"/>
    </source>
</evidence>
<organism evidence="9 10">
    <name type="scientific">Limosilactobacillus gastricus DSM 16045</name>
    <dbReference type="NCBI Taxonomy" id="1423749"/>
    <lineage>
        <taxon>Bacteria</taxon>
        <taxon>Bacillati</taxon>
        <taxon>Bacillota</taxon>
        <taxon>Bacilli</taxon>
        <taxon>Lactobacillales</taxon>
        <taxon>Lactobacillaceae</taxon>
        <taxon>Limosilactobacillus</taxon>
    </lineage>
</organism>
<protein>
    <submittedName>
        <fullName evidence="9">Glycosyl hydrolase, family 31</fullName>
    </submittedName>
</protein>
<dbReference type="PROSITE" id="PS00129">
    <property type="entry name" value="GLYCOSYL_HYDROL_F31_1"/>
    <property type="match status" value="1"/>
</dbReference>
<gene>
    <name evidence="9" type="ORF">FC60_GL001475</name>
</gene>
<comment type="similarity">
    <text evidence="1 4">Belongs to the glycosyl hydrolase 31 family.</text>
</comment>
<dbReference type="GO" id="GO:0030246">
    <property type="term" value="F:carbohydrate binding"/>
    <property type="evidence" value="ECO:0007669"/>
    <property type="project" value="InterPro"/>
</dbReference>
<dbReference type="CDD" id="cd14752">
    <property type="entry name" value="GH31_N"/>
    <property type="match status" value="1"/>
</dbReference>
<dbReference type="InterPro" id="IPR033403">
    <property type="entry name" value="DUF5110"/>
</dbReference>
<dbReference type="PANTHER" id="PTHR22762">
    <property type="entry name" value="ALPHA-GLUCOSIDASE"/>
    <property type="match status" value="1"/>
</dbReference>
<dbReference type="InterPro" id="IPR030458">
    <property type="entry name" value="Glyco_hydro_31_AS"/>
</dbReference>
<evidence type="ECO:0000259" key="8">
    <source>
        <dbReference type="Pfam" id="PF21365"/>
    </source>
</evidence>
<dbReference type="Gene3D" id="3.20.20.80">
    <property type="entry name" value="Glycosidases"/>
    <property type="match status" value="2"/>
</dbReference>
<accession>A0A0R1VGC0</accession>
<feature type="domain" description="Glycoside hydrolase family 31 N-terminal" evidence="6">
    <location>
        <begin position="22"/>
        <end position="208"/>
    </location>
</feature>
<evidence type="ECO:0000313" key="9">
    <source>
        <dbReference type="EMBL" id="KRM03179.1"/>
    </source>
</evidence>
<evidence type="ECO:0000259" key="6">
    <source>
        <dbReference type="Pfam" id="PF13802"/>
    </source>
</evidence>
<evidence type="ECO:0000256" key="2">
    <source>
        <dbReference type="ARBA" id="ARBA00022801"/>
    </source>
</evidence>
<keyword evidence="3 4" id="KW-0326">Glycosidase</keyword>
<dbReference type="InterPro" id="IPR000322">
    <property type="entry name" value="Glyco_hydro_31_TIM"/>
</dbReference>
<evidence type="ECO:0000259" key="5">
    <source>
        <dbReference type="Pfam" id="PF01055"/>
    </source>
</evidence>
<keyword evidence="10" id="KW-1185">Reference proteome</keyword>
<dbReference type="SUPFAM" id="SSF74650">
    <property type="entry name" value="Galactose mutarotase-like"/>
    <property type="match status" value="1"/>
</dbReference>
<feature type="domain" description="DUF5110" evidence="7">
    <location>
        <begin position="685"/>
        <end position="744"/>
    </location>
</feature>
<evidence type="ECO:0000313" key="10">
    <source>
        <dbReference type="Proteomes" id="UP000051739"/>
    </source>
</evidence>
<dbReference type="AlphaFoldDB" id="A0A0R1VGC0"/>
<dbReference type="GO" id="GO:0004553">
    <property type="term" value="F:hydrolase activity, hydrolyzing O-glycosyl compounds"/>
    <property type="evidence" value="ECO:0007669"/>
    <property type="project" value="InterPro"/>
</dbReference>